<evidence type="ECO:0000256" key="1">
    <source>
        <dbReference type="ARBA" id="ARBA00022737"/>
    </source>
</evidence>
<feature type="domain" description="DC1" evidence="2">
    <location>
        <begin position="140"/>
        <end position="182"/>
    </location>
</feature>
<dbReference type="InterPro" id="IPR054483">
    <property type="entry name" value="DC1-like_CT"/>
</dbReference>
<gene>
    <name evidence="4" type="ORF">MERR_LOCUS7042</name>
</gene>
<reference evidence="4" key="1">
    <citation type="submission" date="2020-01" db="EMBL/GenBank/DDBJ databases">
        <authorList>
            <person name="Mishra B."/>
        </authorList>
    </citation>
    <scope>NUCLEOTIDE SEQUENCE [LARGE SCALE GENOMIC DNA]</scope>
</reference>
<dbReference type="InterPro" id="IPR046349">
    <property type="entry name" value="C1-like_sf"/>
</dbReference>
<evidence type="ECO:0000259" key="3">
    <source>
        <dbReference type="Pfam" id="PF22926"/>
    </source>
</evidence>
<organism evidence="4 5">
    <name type="scientific">Microthlaspi erraticum</name>
    <dbReference type="NCBI Taxonomy" id="1685480"/>
    <lineage>
        <taxon>Eukaryota</taxon>
        <taxon>Viridiplantae</taxon>
        <taxon>Streptophyta</taxon>
        <taxon>Embryophyta</taxon>
        <taxon>Tracheophyta</taxon>
        <taxon>Spermatophyta</taxon>
        <taxon>Magnoliopsida</taxon>
        <taxon>eudicotyledons</taxon>
        <taxon>Gunneridae</taxon>
        <taxon>Pentapetalae</taxon>
        <taxon>rosids</taxon>
        <taxon>malvids</taxon>
        <taxon>Brassicales</taxon>
        <taxon>Brassicaceae</taxon>
        <taxon>Coluteocarpeae</taxon>
        <taxon>Microthlaspi</taxon>
    </lineage>
</organism>
<name>A0A6D2HVN5_9BRAS</name>
<comment type="caution">
    <text evidence="4">The sequence shown here is derived from an EMBL/GenBank/DDBJ whole genome shotgun (WGS) entry which is preliminary data.</text>
</comment>
<keyword evidence="5" id="KW-1185">Reference proteome</keyword>
<dbReference type="Proteomes" id="UP000467841">
    <property type="component" value="Unassembled WGS sequence"/>
</dbReference>
<feature type="domain" description="DC1" evidence="2">
    <location>
        <begin position="271"/>
        <end position="319"/>
    </location>
</feature>
<dbReference type="SUPFAM" id="SSF57889">
    <property type="entry name" value="Cysteine-rich domain"/>
    <property type="match status" value="5"/>
</dbReference>
<dbReference type="Pfam" id="PF22926">
    <property type="entry name" value="C1-like_CT"/>
    <property type="match status" value="1"/>
</dbReference>
<dbReference type="AlphaFoldDB" id="A0A6D2HVN5"/>
<sequence>MYIIELSWRYYFDFLCTTNPVEVKLPIHEHPMSPLKDRRMGNCCGVRFKAESDGYYCSECDYFFHKTCSNAPESLDHSSRNFFDSVCIATYTGKSRARCDFCKEKITRGIQHYSSSGGKKKLIHLECAKYPPPEAIDVPQSHDHKLNLKKKQSCFTCAACGKDGDGCSYKCDECHLTFHVSCKKYPAEVTHPCHPSHPLKLFKVCGICQKEMDWSCGGYSCLKCPKSVFHTKCATRKDVSDRRERKDDPEEDEEIKPFKVVDESTNTIQHFLHEKHNLRLDKSGIFIDKRTCKACLYPIYRHSFYSCIKCSFMLHESCAEMPTRRRHMVSNKLYTLQKSHRRHKCEACGVCNNGSAYSSGDDRHALDVRCASVSEPFLHQSHPEHPLFYTSPQGVCSACKKEAFHVLRCVVEGCGYVLDFKCALLPYQVKHRVDDHLLSLCYGEKDAPGIYWCDICEEETDSRTWFYTCKDCGFTLHIGCMLGDFRSLEPGAVVTWADGGDGVQSVAVRNKRMSRPFCNQCKLRCVLPVILKVVGTGKPFKYYCSFDCFEIVYPDSSVDQRFRRENPFVFSG</sequence>
<dbReference type="OrthoDB" id="1884766at2759"/>
<keyword evidence="1" id="KW-0677">Repeat</keyword>
<proteinExistence type="predicted"/>
<dbReference type="Pfam" id="PF03107">
    <property type="entry name" value="C1_2"/>
    <property type="match status" value="4"/>
</dbReference>
<dbReference type="EMBL" id="CACVBM020000488">
    <property type="protein sequence ID" value="CAA7019807.1"/>
    <property type="molecule type" value="Genomic_DNA"/>
</dbReference>
<evidence type="ECO:0000313" key="4">
    <source>
        <dbReference type="EMBL" id="CAA7019807.1"/>
    </source>
</evidence>
<dbReference type="InterPro" id="IPR004146">
    <property type="entry name" value="DC1"/>
</dbReference>
<dbReference type="InterPro" id="IPR053192">
    <property type="entry name" value="Vacuole_Formation_Reg"/>
</dbReference>
<accession>A0A6D2HVN5</accession>
<dbReference type="PANTHER" id="PTHR32410">
    <property type="entry name" value="CYSTEINE/HISTIDINE-RICH C1 DOMAIN FAMILY PROTEIN"/>
    <property type="match status" value="1"/>
</dbReference>
<evidence type="ECO:0000313" key="5">
    <source>
        <dbReference type="Proteomes" id="UP000467841"/>
    </source>
</evidence>
<dbReference type="PANTHER" id="PTHR32410:SF154">
    <property type="entry name" value="CHP-RICH ZINC FINGER PROTEIN-LIKE-RELATED"/>
    <property type="match status" value="1"/>
</dbReference>
<evidence type="ECO:0008006" key="6">
    <source>
        <dbReference type="Google" id="ProtNLM"/>
    </source>
</evidence>
<feature type="domain" description="DC1" evidence="2">
    <location>
        <begin position="433"/>
        <end position="481"/>
    </location>
</feature>
<protein>
    <recommendedName>
        <fullName evidence="6">Phorbol-ester/DAG-type domain-containing protein</fullName>
    </recommendedName>
</protein>
<feature type="domain" description="DC1-like C-terminal" evidence="3">
    <location>
        <begin position="508"/>
        <end position="549"/>
    </location>
</feature>
<feature type="domain" description="DC1" evidence="2">
    <location>
        <begin position="192"/>
        <end position="234"/>
    </location>
</feature>
<evidence type="ECO:0000259" key="2">
    <source>
        <dbReference type="Pfam" id="PF03107"/>
    </source>
</evidence>